<comment type="caution">
    <text evidence="3">The sequence shown here is derived from an EMBL/GenBank/DDBJ whole genome shotgun (WGS) entry which is preliminary data.</text>
</comment>
<protein>
    <submittedName>
        <fullName evidence="3">Uncharacterized protein</fullName>
    </submittedName>
</protein>
<proteinExistence type="predicted"/>
<evidence type="ECO:0000313" key="4">
    <source>
        <dbReference type="Proteomes" id="UP001150238"/>
    </source>
</evidence>
<accession>A0A9W9DIA7</accession>
<sequence>MASQQQSGPLSDADIYALQEWIAETAVGFCLYGIYATFSFIAIYFLLTRHGGDATKKARLVLLTVIIFMFINSTSLVILDLEYILVQIPLGSFNPPDIQKTTKILGNIKISGNFLERLNFLINDGIVVWRAWILFPRNWRIKLLLGFCLLACGVCNVFDAASGAVNVLKNYQAVGAGTKEFLVLTLPLLVTNIVATFLIGYKALKHRQDISHNLSTSSSGASRITMVQKILSLLVESGSIYISFWIAATFLTGFADSSKLSFQVFIASALPFLSGLYPVLIILLVALENTKDRSNEADLSLSQSIHFATRVHLSAAAETVSTTSEAESPADSVGNPRIYNQPKEDV</sequence>
<feature type="transmembrane region" description="Helical" evidence="2">
    <location>
        <begin position="26"/>
        <end position="47"/>
    </location>
</feature>
<reference evidence="3" key="2">
    <citation type="journal article" date="2023" name="Proc. Natl. Acad. Sci. U.S.A.">
        <title>A global phylogenomic analysis of the shiitake genus Lentinula.</title>
        <authorList>
            <person name="Sierra-Patev S."/>
            <person name="Min B."/>
            <person name="Naranjo-Ortiz M."/>
            <person name="Looney B."/>
            <person name="Konkel Z."/>
            <person name="Slot J.C."/>
            <person name="Sakamoto Y."/>
            <person name="Steenwyk J.L."/>
            <person name="Rokas A."/>
            <person name="Carro J."/>
            <person name="Camarero S."/>
            <person name="Ferreira P."/>
            <person name="Molpeceres G."/>
            <person name="Ruiz-Duenas F.J."/>
            <person name="Serrano A."/>
            <person name="Henrissat B."/>
            <person name="Drula E."/>
            <person name="Hughes K.W."/>
            <person name="Mata J.L."/>
            <person name="Ishikawa N.K."/>
            <person name="Vargas-Isla R."/>
            <person name="Ushijima S."/>
            <person name="Smith C.A."/>
            <person name="Donoghue J."/>
            <person name="Ahrendt S."/>
            <person name="Andreopoulos W."/>
            <person name="He G."/>
            <person name="LaButti K."/>
            <person name="Lipzen A."/>
            <person name="Ng V."/>
            <person name="Riley R."/>
            <person name="Sandor L."/>
            <person name="Barry K."/>
            <person name="Martinez A.T."/>
            <person name="Xiao Y."/>
            <person name="Gibbons J.G."/>
            <person name="Terashima K."/>
            <person name="Grigoriev I.V."/>
            <person name="Hibbett D."/>
        </authorList>
    </citation>
    <scope>NUCLEOTIDE SEQUENCE</scope>
    <source>
        <strain evidence="3">Sp2 HRB7682 ss15</strain>
    </source>
</reference>
<feature type="transmembrane region" description="Helical" evidence="2">
    <location>
        <begin position="181"/>
        <end position="201"/>
    </location>
</feature>
<dbReference type="Proteomes" id="UP001150238">
    <property type="component" value="Unassembled WGS sequence"/>
</dbReference>
<keyword evidence="2" id="KW-0472">Membrane</keyword>
<feature type="region of interest" description="Disordered" evidence="1">
    <location>
        <begin position="320"/>
        <end position="346"/>
    </location>
</feature>
<dbReference type="AlphaFoldDB" id="A0A9W9DIA7"/>
<feature type="transmembrane region" description="Helical" evidence="2">
    <location>
        <begin position="260"/>
        <end position="287"/>
    </location>
</feature>
<name>A0A9W9DIA7_9AGAR</name>
<feature type="transmembrane region" description="Helical" evidence="2">
    <location>
        <begin position="59"/>
        <end position="79"/>
    </location>
</feature>
<gene>
    <name evidence="3" type="ORF">C8J55DRAFT_563543</name>
</gene>
<organism evidence="3 4">
    <name type="scientific">Lentinula lateritia</name>
    <dbReference type="NCBI Taxonomy" id="40482"/>
    <lineage>
        <taxon>Eukaryota</taxon>
        <taxon>Fungi</taxon>
        <taxon>Dikarya</taxon>
        <taxon>Basidiomycota</taxon>
        <taxon>Agaricomycotina</taxon>
        <taxon>Agaricomycetes</taxon>
        <taxon>Agaricomycetidae</taxon>
        <taxon>Agaricales</taxon>
        <taxon>Marasmiineae</taxon>
        <taxon>Omphalotaceae</taxon>
        <taxon>Lentinula</taxon>
    </lineage>
</organism>
<keyword evidence="2" id="KW-0812">Transmembrane</keyword>
<evidence type="ECO:0000256" key="1">
    <source>
        <dbReference type="SAM" id="MobiDB-lite"/>
    </source>
</evidence>
<feature type="transmembrane region" description="Helical" evidence="2">
    <location>
        <begin position="233"/>
        <end position="254"/>
    </location>
</feature>
<feature type="transmembrane region" description="Helical" evidence="2">
    <location>
        <begin position="143"/>
        <end position="161"/>
    </location>
</feature>
<evidence type="ECO:0000313" key="3">
    <source>
        <dbReference type="EMBL" id="KAJ4471890.1"/>
    </source>
</evidence>
<reference evidence="3" key="1">
    <citation type="submission" date="2022-08" db="EMBL/GenBank/DDBJ databases">
        <authorList>
            <consortium name="DOE Joint Genome Institute"/>
            <person name="Min B."/>
            <person name="Riley R."/>
            <person name="Sierra-Patev S."/>
            <person name="Naranjo-Ortiz M."/>
            <person name="Looney B."/>
            <person name="Konkel Z."/>
            <person name="Slot J.C."/>
            <person name="Sakamoto Y."/>
            <person name="Steenwyk J.L."/>
            <person name="Rokas A."/>
            <person name="Carro J."/>
            <person name="Camarero S."/>
            <person name="Ferreira P."/>
            <person name="Molpeceres G."/>
            <person name="Ruiz-Duenas F.J."/>
            <person name="Serrano A."/>
            <person name="Henrissat B."/>
            <person name="Drula E."/>
            <person name="Hughes K.W."/>
            <person name="Mata J.L."/>
            <person name="Ishikawa N.K."/>
            <person name="Vargas-Isla R."/>
            <person name="Ushijima S."/>
            <person name="Smith C.A."/>
            <person name="Ahrendt S."/>
            <person name="Andreopoulos W."/>
            <person name="He G."/>
            <person name="Labutti K."/>
            <person name="Lipzen A."/>
            <person name="Ng V."/>
            <person name="Sandor L."/>
            <person name="Barry K."/>
            <person name="Martinez A.T."/>
            <person name="Xiao Y."/>
            <person name="Gibbons J.G."/>
            <person name="Terashima K."/>
            <person name="Hibbett D.S."/>
            <person name="Grigoriev I.V."/>
        </authorList>
    </citation>
    <scope>NUCLEOTIDE SEQUENCE</scope>
    <source>
        <strain evidence="3">Sp2 HRB7682 ss15</strain>
    </source>
</reference>
<evidence type="ECO:0000256" key="2">
    <source>
        <dbReference type="SAM" id="Phobius"/>
    </source>
</evidence>
<dbReference type="EMBL" id="JANVFS010000028">
    <property type="protein sequence ID" value="KAJ4471890.1"/>
    <property type="molecule type" value="Genomic_DNA"/>
</dbReference>
<keyword evidence="2" id="KW-1133">Transmembrane helix</keyword>
<feature type="transmembrane region" description="Helical" evidence="2">
    <location>
        <begin position="118"/>
        <end position="136"/>
    </location>
</feature>